<dbReference type="EMBL" id="HACA01013089">
    <property type="protein sequence ID" value="CDW30450.1"/>
    <property type="molecule type" value="Transcribed_RNA"/>
</dbReference>
<evidence type="ECO:0000313" key="4">
    <source>
        <dbReference type="EMBL" id="CDW30450.1"/>
    </source>
</evidence>
<dbReference type="GO" id="GO:0006003">
    <property type="term" value="P:fructose 2,6-bisphosphate metabolic process"/>
    <property type="evidence" value="ECO:0007669"/>
    <property type="project" value="InterPro"/>
</dbReference>
<evidence type="ECO:0000256" key="3">
    <source>
        <dbReference type="PIRSR" id="PIRSR613078-2"/>
    </source>
</evidence>
<dbReference type="InterPro" id="IPR013078">
    <property type="entry name" value="His_Pase_superF_clade-1"/>
</dbReference>
<dbReference type="OrthoDB" id="6339264at2759"/>
<dbReference type="InterPro" id="IPR029033">
    <property type="entry name" value="His_PPase_superfam"/>
</dbReference>
<name>A0A0K2TX88_LEPSM</name>
<dbReference type="OMA" id="ECVETHR"/>
<dbReference type="GO" id="GO:0005524">
    <property type="term" value="F:ATP binding"/>
    <property type="evidence" value="ECO:0007669"/>
    <property type="project" value="InterPro"/>
</dbReference>
<organism evidence="4">
    <name type="scientific">Lepeophtheirus salmonis</name>
    <name type="common">Salmon louse</name>
    <name type="synonym">Caligus salmonis</name>
    <dbReference type="NCBI Taxonomy" id="72036"/>
    <lineage>
        <taxon>Eukaryota</taxon>
        <taxon>Metazoa</taxon>
        <taxon>Ecdysozoa</taxon>
        <taxon>Arthropoda</taxon>
        <taxon>Crustacea</taxon>
        <taxon>Multicrustacea</taxon>
        <taxon>Hexanauplia</taxon>
        <taxon>Copepoda</taxon>
        <taxon>Siphonostomatoida</taxon>
        <taxon>Caligidae</taxon>
        <taxon>Lepeophtheirus</taxon>
    </lineage>
</organism>
<comment type="similarity">
    <text evidence="1">In the C-terminal section; belongs to the phosphoglycerate mutase family.</text>
</comment>
<dbReference type="GO" id="GO:0003873">
    <property type="term" value="F:6-phosphofructo-2-kinase activity"/>
    <property type="evidence" value="ECO:0007669"/>
    <property type="project" value="TreeGrafter"/>
</dbReference>
<dbReference type="PANTHER" id="PTHR10606">
    <property type="entry name" value="6-PHOSPHOFRUCTO-2-KINASE/FRUCTOSE-2,6-BISPHOSPHATASE"/>
    <property type="match status" value="1"/>
</dbReference>
<protein>
    <submittedName>
        <fullName evidence="4">6phosphofructo2kinase/fructose-2, 6-bisphosphatase-like [Bombyx mori]</fullName>
    </submittedName>
</protein>
<proteinExistence type="inferred from homology"/>
<dbReference type="SUPFAM" id="SSF53254">
    <property type="entry name" value="Phosphoglycerate mutase-like"/>
    <property type="match status" value="1"/>
</dbReference>
<reference evidence="4" key="1">
    <citation type="submission" date="2014-05" db="EMBL/GenBank/DDBJ databases">
        <authorList>
            <person name="Chronopoulou M."/>
        </authorList>
    </citation>
    <scope>NUCLEOTIDE SEQUENCE</scope>
    <source>
        <tissue evidence="4">Whole organism</tissue>
    </source>
</reference>
<dbReference type="GO" id="GO:0005829">
    <property type="term" value="C:cytosol"/>
    <property type="evidence" value="ECO:0007669"/>
    <property type="project" value="TreeGrafter"/>
</dbReference>
<keyword evidence="4" id="KW-0808">Transferase</keyword>
<dbReference type="AlphaFoldDB" id="A0A0K2TX88"/>
<feature type="binding site" evidence="3">
    <location>
        <position position="116"/>
    </location>
    <ligand>
        <name>substrate</name>
    </ligand>
</feature>
<dbReference type="SMART" id="SM00855">
    <property type="entry name" value="PGAM"/>
    <property type="match status" value="1"/>
</dbReference>
<dbReference type="Pfam" id="PF00300">
    <property type="entry name" value="His_Phos_1"/>
    <property type="match status" value="1"/>
</dbReference>
<dbReference type="GO" id="GO:0004331">
    <property type="term" value="F:fructose-2,6-bisphosphate 2-phosphatase activity"/>
    <property type="evidence" value="ECO:0007669"/>
    <property type="project" value="TreeGrafter"/>
</dbReference>
<dbReference type="Gene3D" id="3.40.50.1240">
    <property type="entry name" value="Phosphoglycerate mutase-like"/>
    <property type="match status" value="1"/>
</dbReference>
<dbReference type="PRINTS" id="PR00991">
    <property type="entry name" value="6PFRUCTKNASE"/>
</dbReference>
<dbReference type="InterPro" id="IPR003094">
    <property type="entry name" value="6Pfruct_kin"/>
</dbReference>
<feature type="active site" description="Tele-phosphohistidine intermediate" evidence="2">
    <location>
        <position position="69"/>
    </location>
</feature>
<feature type="active site" description="Proton donor/acceptor" evidence="2">
    <location>
        <position position="138"/>
    </location>
</feature>
<dbReference type="CDD" id="cd07067">
    <property type="entry name" value="HP_PGM_like"/>
    <property type="match status" value="1"/>
</dbReference>
<accession>A0A0K2TX88</accession>
<evidence type="ECO:0000256" key="2">
    <source>
        <dbReference type="PIRSR" id="PIRSR613078-1"/>
    </source>
</evidence>
<sequence>MCGLSEQEQESPEWEQILKGIEKLPYKILNCESSYKSETSVIDDPPFRIVKELGISAPCNRSVVYFSRHGESEYNVQDRIGGNPKLTPRGILYARSLAQYFAGNCDIQIWTSTLFRTIMTASYVKSSFTREKTNLLNELHSGYFDGLTYREIEEKFPLESLNRKNDKLRYQYPGGESYLDCCTRLEPFITTLEKYRAPVKGGGGGNSINPPLLIVSHQAALRCIFGYLLNLTSDKIPYIVIPQHTIIKVTYMDGHNILEYIRMPVEHVENGVSMNKMKE</sequence>
<keyword evidence="4" id="KW-0418">Kinase</keyword>
<feature type="binding site" evidence="3">
    <location>
        <begin position="68"/>
        <end position="75"/>
    </location>
    <ligand>
        <name>substrate</name>
    </ligand>
</feature>
<evidence type="ECO:0000256" key="1">
    <source>
        <dbReference type="ARBA" id="ARBA00008408"/>
    </source>
</evidence>
<dbReference type="PANTHER" id="PTHR10606:SF65">
    <property type="entry name" value="6-PHOSPHOFRUCTO-2-KINASE_FRUCTOSE-2, 6-BISPHOSPHATASE-LIKE PROTEIN"/>
    <property type="match status" value="1"/>
</dbReference>